<feature type="transmembrane region" description="Helical" evidence="12">
    <location>
        <begin position="800"/>
        <end position="819"/>
    </location>
</feature>
<dbReference type="SUPFAM" id="SSF81665">
    <property type="entry name" value="Calcium ATPase, transmembrane domain M"/>
    <property type="match status" value="1"/>
</dbReference>
<dbReference type="InterPro" id="IPR008250">
    <property type="entry name" value="ATPase_P-typ_transduc_dom_A_sf"/>
</dbReference>
<dbReference type="InterPro" id="IPR050510">
    <property type="entry name" value="Cation_transp_ATPase_P-type"/>
</dbReference>
<keyword evidence="6" id="KW-0547">Nucleotide-binding</keyword>
<dbReference type="PROSITE" id="PS00154">
    <property type="entry name" value="ATPASE_E1_E2"/>
    <property type="match status" value="1"/>
</dbReference>
<evidence type="ECO:0000256" key="1">
    <source>
        <dbReference type="ARBA" id="ARBA00004651"/>
    </source>
</evidence>
<feature type="transmembrane region" description="Helical" evidence="12">
    <location>
        <begin position="721"/>
        <end position="740"/>
    </location>
</feature>
<dbReference type="InterPro" id="IPR006068">
    <property type="entry name" value="ATPase_P-typ_cation-transptr_C"/>
</dbReference>
<dbReference type="InterPro" id="IPR023299">
    <property type="entry name" value="ATPase_P-typ_cyto_dom_N"/>
</dbReference>
<sequence length="937" mass="100525">MQQQWQQPRDPHRLSADEVFKALGTTMQFGLSGDEVKRRLGRYGRNELQAEPPRAAWLKFLDQFANILVALLIVAAVISAGLWFYESRSALPYEAIAIFVIVLLNAVLGYVQESRAQKAMAALRQMAATRASVIREGAPQTIAAAELVPGDIIFIEEGSTIPADARLVQSTALQLQEAALTGESLPVSKNTLPVTTEAELGDRHNMVFSGTTVAYGHGRAVITGTGIQTQIGRIAGLLERAPEETTPLQKELDRVGKLLAMVVIVTAAAMIGIILLISEIRGLSDVFDALIFGVALAVAAVPEGLPAIVTAVLALGVQRMAKRNAIIRKLAAVEALGSANVIASDKTGTLTKNEMTVRRIVTASGCTNLNGTGYVPDGDLEFQSSNDAALQHELSRALRAADRANNAILREDDGRWTIHGDPTEAALIVAARKAGLTAEALDKRFSRIAEVPFSSERKLMSTIHADAKRRERLIALTKGAPDVLLTRCSHELVGREARPLTDARRAEILMSNEALAADALRTLGVAFRSLPPDLEEREGFDESVEQDLVFLGLIGMMDPPREEARIAIAKAKRAGIRPIMITGDHPKTATVIAAELGIASGGRVVAGLELKTMSDDALDRVVAEASVYARVNPEHKLRIVEALQRNGMMVAMTGDGVNDAPALKRADIGIAMGITGTDVSKEAADMVLADDNFATIVAAVEEGRAIFANIRRFLRYLLSSNFGEVMTMFFGVLLAGVIGLSAPGGDDGTLILPLMATQILWINLVTDGGPALALGVDPIDARTMTRSPRPRGEGVITRRMWKGIFFVGAVMAAGTLFVLDASLPGGLIEGKGSVAYAQTMAFTTLTMFQLFNVFNARSDEQSAFVGLFRNNWLSAAVVFSLILHIAVVYVPFLQEAFSTTALGPGDWLMCTVVASSVLWLRELGKLPVRAGSPHRRD</sequence>
<gene>
    <name evidence="14" type="ORF">B2M20_07860</name>
</gene>
<reference evidence="14 15" key="1">
    <citation type="submission" date="2017-02" db="EMBL/GenBank/DDBJ databases">
        <title>Genome sequence of the nitrite-oxidizing bacterium Nitrobacter vulgaris strain Ab1.</title>
        <authorList>
            <person name="Mellbye B.L."/>
            <person name="Davis E.W."/>
            <person name="Spieck E."/>
            <person name="Chang J.H."/>
            <person name="Bottomley P.J."/>
            <person name="Sayavedra-Soto L.A."/>
        </authorList>
    </citation>
    <scope>NUCLEOTIDE SEQUENCE [LARGE SCALE GENOMIC DNA]</scope>
    <source>
        <strain evidence="14 15">Ab1</strain>
    </source>
</reference>
<keyword evidence="4" id="KW-0597">Phosphoprotein</keyword>
<dbReference type="FunFam" id="3.40.50.1000:FF:000028">
    <property type="entry name" value="Calcium-transporting P-type ATPase, putative"/>
    <property type="match status" value="1"/>
</dbReference>
<dbReference type="InterPro" id="IPR059000">
    <property type="entry name" value="ATPase_P-type_domA"/>
</dbReference>
<comment type="caution">
    <text evidence="14">The sequence shown here is derived from an EMBL/GenBank/DDBJ whole genome shotgun (WGS) entry which is preliminary data.</text>
</comment>
<feature type="transmembrane region" description="Helical" evidence="12">
    <location>
        <begin position="64"/>
        <end position="85"/>
    </location>
</feature>
<dbReference type="SFLD" id="SFLDS00003">
    <property type="entry name" value="Haloacid_Dehalogenase"/>
    <property type="match status" value="1"/>
</dbReference>
<feature type="transmembrane region" description="Helical" evidence="12">
    <location>
        <begin position="258"/>
        <end position="277"/>
    </location>
</feature>
<dbReference type="SUPFAM" id="SSF56784">
    <property type="entry name" value="HAD-like"/>
    <property type="match status" value="1"/>
</dbReference>
<dbReference type="InterPro" id="IPR001757">
    <property type="entry name" value="P_typ_ATPase"/>
</dbReference>
<feature type="transmembrane region" description="Helical" evidence="12">
    <location>
        <begin position="834"/>
        <end position="851"/>
    </location>
</feature>
<dbReference type="Proteomes" id="UP000189940">
    <property type="component" value="Unassembled WGS sequence"/>
</dbReference>
<dbReference type="Gene3D" id="3.40.50.1000">
    <property type="entry name" value="HAD superfamily/HAD-like"/>
    <property type="match status" value="1"/>
</dbReference>
<evidence type="ECO:0000313" key="14">
    <source>
        <dbReference type="EMBL" id="OPH83289.1"/>
    </source>
</evidence>
<feature type="transmembrane region" description="Helical" evidence="12">
    <location>
        <begin position="760"/>
        <end position="779"/>
    </location>
</feature>
<dbReference type="GO" id="GO:0015662">
    <property type="term" value="F:P-type ion transporter activity"/>
    <property type="evidence" value="ECO:0007669"/>
    <property type="project" value="UniProtKB-ARBA"/>
</dbReference>
<dbReference type="GO" id="GO:0016887">
    <property type="term" value="F:ATP hydrolysis activity"/>
    <property type="evidence" value="ECO:0007669"/>
    <property type="project" value="InterPro"/>
</dbReference>
<dbReference type="SMART" id="SM00831">
    <property type="entry name" value="Cation_ATPase_N"/>
    <property type="match status" value="1"/>
</dbReference>
<organism evidence="14 15">
    <name type="scientific">Nitrobacter vulgaris</name>
    <dbReference type="NCBI Taxonomy" id="29421"/>
    <lineage>
        <taxon>Bacteria</taxon>
        <taxon>Pseudomonadati</taxon>
        <taxon>Pseudomonadota</taxon>
        <taxon>Alphaproteobacteria</taxon>
        <taxon>Hyphomicrobiales</taxon>
        <taxon>Nitrobacteraceae</taxon>
        <taxon>Nitrobacter</taxon>
    </lineage>
</organism>
<dbReference type="InterPro" id="IPR023214">
    <property type="entry name" value="HAD_sf"/>
</dbReference>
<dbReference type="PRINTS" id="PR00119">
    <property type="entry name" value="CATATPASE"/>
</dbReference>
<dbReference type="AlphaFoldDB" id="A0A1V4HZJ5"/>
<protein>
    <submittedName>
        <fullName evidence="14">Haloacid dehalogenase</fullName>
    </submittedName>
</protein>
<evidence type="ECO:0000256" key="5">
    <source>
        <dbReference type="ARBA" id="ARBA00022692"/>
    </source>
</evidence>
<dbReference type="InterPro" id="IPR018303">
    <property type="entry name" value="ATPase_P-typ_P_site"/>
</dbReference>
<keyword evidence="7" id="KW-0067">ATP-binding</keyword>
<dbReference type="SFLD" id="SFLDF00027">
    <property type="entry name" value="p-type_atpase"/>
    <property type="match status" value="1"/>
</dbReference>
<proteinExistence type="inferred from homology"/>
<keyword evidence="3" id="KW-1003">Cell membrane</keyword>
<dbReference type="InterPro" id="IPR023298">
    <property type="entry name" value="ATPase_P-typ_TM_dom_sf"/>
</dbReference>
<dbReference type="Gene3D" id="2.70.150.10">
    <property type="entry name" value="Calcium-transporting ATPase, cytoplasmic transduction domain A"/>
    <property type="match status" value="1"/>
</dbReference>
<dbReference type="RefSeq" id="WP_079446502.1">
    <property type="nucleotide sequence ID" value="NZ_MWPQ01000035.1"/>
</dbReference>
<dbReference type="Pfam" id="PF00690">
    <property type="entry name" value="Cation_ATPase_N"/>
    <property type="match status" value="1"/>
</dbReference>
<dbReference type="GO" id="GO:0005524">
    <property type="term" value="F:ATP binding"/>
    <property type="evidence" value="ECO:0007669"/>
    <property type="project" value="UniProtKB-KW"/>
</dbReference>
<dbReference type="EMBL" id="MWPQ01000035">
    <property type="protein sequence ID" value="OPH83289.1"/>
    <property type="molecule type" value="Genomic_DNA"/>
</dbReference>
<dbReference type="NCBIfam" id="TIGR01494">
    <property type="entry name" value="ATPase_P-type"/>
    <property type="match status" value="2"/>
</dbReference>
<evidence type="ECO:0000256" key="6">
    <source>
        <dbReference type="ARBA" id="ARBA00022741"/>
    </source>
</evidence>
<feature type="transmembrane region" description="Helical" evidence="12">
    <location>
        <begin position="872"/>
        <end position="892"/>
    </location>
</feature>
<evidence type="ECO:0000256" key="10">
    <source>
        <dbReference type="ARBA" id="ARBA00022989"/>
    </source>
</evidence>
<keyword evidence="9" id="KW-1278">Translocase</keyword>
<accession>A0A1V4HZJ5</accession>
<dbReference type="Pfam" id="PF00689">
    <property type="entry name" value="Cation_ATPase_C"/>
    <property type="match status" value="1"/>
</dbReference>
<dbReference type="OrthoDB" id="391538at2"/>
<evidence type="ECO:0000256" key="8">
    <source>
        <dbReference type="ARBA" id="ARBA00022842"/>
    </source>
</evidence>
<keyword evidence="5 12" id="KW-0812">Transmembrane</keyword>
<evidence type="ECO:0000256" key="12">
    <source>
        <dbReference type="SAM" id="Phobius"/>
    </source>
</evidence>
<dbReference type="Pfam" id="PF13246">
    <property type="entry name" value="Cation_ATPase"/>
    <property type="match status" value="1"/>
</dbReference>
<dbReference type="InterPro" id="IPR004014">
    <property type="entry name" value="ATPase_P-typ_cation-transptr_N"/>
</dbReference>
<comment type="similarity">
    <text evidence="2">Belongs to the cation transport ATPase (P-type) (TC 3.A.3) family. Type IIA subfamily.</text>
</comment>
<keyword evidence="11 12" id="KW-0472">Membrane</keyword>
<dbReference type="Gene3D" id="3.40.1110.10">
    <property type="entry name" value="Calcium-transporting ATPase, cytoplasmic domain N"/>
    <property type="match status" value="1"/>
</dbReference>
<feature type="transmembrane region" description="Helical" evidence="12">
    <location>
        <begin position="904"/>
        <end position="920"/>
    </location>
</feature>
<dbReference type="InterPro" id="IPR036412">
    <property type="entry name" value="HAD-like_sf"/>
</dbReference>
<keyword evidence="10 12" id="KW-1133">Transmembrane helix</keyword>
<dbReference type="SFLD" id="SFLDG00002">
    <property type="entry name" value="C1.7:_P-type_atpase_like"/>
    <property type="match status" value="1"/>
</dbReference>
<evidence type="ECO:0000256" key="4">
    <source>
        <dbReference type="ARBA" id="ARBA00022553"/>
    </source>
</evidence>
<dbReference type="SUPFAM" id="SSF81653">
    <property type="entry name" value="Calcium ATPase, transduction domain A"/>
    <property type="match status" value="1"/>
</dbReference>
<dbReference type="SUPFAM" id="SSF81660">
    <property type="entry name" value="Metal cation-transporting ATPase, ATP-binding domain N"/>
    <property type="match status" value="1"/>
</dbReference>
<dbReference type="Pfam" id="PF00122">
    <property type="entry name" value="E1-E2_ATPase"/>
    <property type="match status" value="1"/>
</dbReference>
<feature type="transmembrane region" description="Helical" evidence="12">
    <location>
        <begin position="289"/>
        <end position="315"/>
    </location>
</feature>
<comment type="subcellular location">
    <subcellularLocation>
        <location evidence="1">Cell membrane</location>
        <topology evidence="1">Multi-pass membrane protein</topology>
    </subcellularLocation>
</comment>
<dbReference type="GO" id="GO:0005886">
    <property type="term" value="C:plasma membrane"/>
    <property type="evidence" value="ECO:0007669"/>
    <property type="project" value="UniProtKB-SubCell"/>
</dbReference>
<evidence type="ECO:0000256" key="3">
    <source>
        <dbReference type="ARBA" id="ARBA00022475"/>
    </source>
</evidence>
<keyword evidence="15" id="KW-1185">Reference proteome</keyword>
<dbReference type="InterPro" id="IPR044492">
    <property type="entry name" value="P_typ_ATPase_HD_dom"/>
</dbReference>
<evidence type="ECO:0000256" key="7">
    <source>
        <dbReference type="ARBA" id="ARBA00022840"/>
    </source>
</evidence>
<evidence type="ECO:0000256" key="9">
    <source>
        <dbReference type="ARBA" id="ARBA00022967"/>
    </source>
</evidence>
<name>A0A1V4HZJ5_NITVU</name>
<feature type="domain" description="Cation-transporting P-type ATPase N-terminal" evidence="13">
    <location>
        <begin position="10"/>
        <end position="84"/>
    </location>
</feature>
<dbReference type="PRINTS" id="PR00120">
    <property type="entry name" value="HATPASE"/>
</dbReference>
<dbReference type="STRING" id="29421.B2M20_07860"/>
<evidence type="ECO:0000256" key="2">
    <source>
        <dbReference type="ARBA" id="ARBA00005675"/>
    </source>
</evidence>
<feature type="transmembrane region" description="Helical" evidence="12">
    <location>
        <begin position="91"/>
        <end position="111"/>
    </location>
</feature>
<evidence type="ECO:0000259" key="13">
    <source>
        <dbReference type="SMART" id="SM00831"/>
    </source>
</evidence>
<dbReference type="Gene3D" id="1.20.1110.10">
    <property type="entry name" value="Calcium-transporting ATPase, transmembrane domain"/>
    <property type="match status" value="1"/>
</dbReference>
<evidence type="ECO:0000256" key="11">
    <source>
        <dbReference type="ARBA" id="ARBA00023136"/>
    </source>
</evidence>
<evidence type="ECO:0000313" key="15">
    <source>
        <dbReference type="Proteomes" id="UP000189940"/>
    </source>
</evidence>
<dbReference type="PANTHER" id="PTHR43294">
    <property type="entry name" value="SODIUM/POTASSIUM-TRANSPORTING ATPASE SUBUNIT ALPHA"/>
    <property type="match status" value="1"/>
</dbReference>
<dbReference type="FunFam" id="2.70.150.10:FF:000160">
    <property type="entry name" value="Sarcoplasmic/endoplasmic reticulum calcium ATPase 1"/>
    <property type="match status" value="1"/>
</dbReference>
<keyword evidence="8" id="KW-0460">Magnesium</keyword>
<dbReference type="PANTHER" id="PTHR43294:SF21">
    <property type="entry name" value="CATION TRANSPORTING ATPASE"/>
    <property type="match status" value="1"/>
</dbReference>